<evidence type="ECO:0000313" key="1">
    <source>
        <dbReference type="EMBL" id="GBP36113.1"/>
    </source>
</evidence>
<accession>A0A4C1VBW0</accession>
<keyword evidence="2" id="KW-1185">Reference proteome</keyword>
<sequence length="94" mass="10490">MIRANSPNARCGRVMYAFGRADVFVLKGGRSGRAELVRPAHVCEGPRAAFRQGQAGETGHFEILYERLRIGFVCEVHALVTSSYHHMSPTNRFI</sequence>
<gene>
    <name evidence="1" type="ORF">EVAR_93806_1</name>
</gene>
<protein>
    <submittedName>
        <fullName evidence="1">Uncharacterized protein</fullName>
    </submittedName>
</protein>
<dbReference type="AlphaFoldDB" id="A0A4C1VBW0"/>
<organism evidence="1 2">
    <name type="scientific">Eumeta variegata</name>
    <name type="common">Bagworm moth</name>
    <name type="synonym">Eumeta japonica</name>
    <dbReference type="NCBI Taxonomy" id="151549"/>
    <lineage>
        <taxon>Eukaryota</taxon>
        <taxon>Metazoa</taxon>
        <taxon>Ecdysozoa</taxon>
        <taxon>Arthropoda</taxon>
        <taxon>Hexapoda</taxon>
        <taxon>Insecta</taxon>
        <taxon>Pterygota</taxon>
        <taxon>Neoptera</taxon>
        <taxon>Endopterygota</taxon>
        <taxon>Lepidoptera</taxon>
        <taxon>Glossata</taxon>
        <taxon>Ditrysia</taxon>
        <taxon>Tineoidea</taxon>
        <taxon>Psychidae</taxon>
        <taxon>Oiketicinae</taxon>
        <taxon>Eumeta</taxon>
    </lineage>
</organism>
<dbReference type="Proteomes" id="UP000299102">
    <property type="component" value="Unassembled WGS sequence"/>
</dbReference>
<comment type="caution">
    <text evidence="1">The sequence shown here is derived from an EMBL/GenBank/DDBJ whole genome shotgun (WGS) entry which is preliminary data.</text>
</comment>
<evidence type="ECO:0000313" key="2">
    <source>
        <dbReference type="Proteomes" id="UP000299102"/>
    </source>
</evidence>
<proteinExistence type="predicted"/>
<reference evidence="1 2" key="1">
    <citation type="journal article" date="2019" name="Commun. Biol.">
        <title>The bagworm genome reveals a unique fibroin gene that provides high tensile strength.</title>
        <authorList>
            <person name="Kono N."/>
            <person name="Nakamura H."/>
            <person name="Ohtoshi R."/>
            <person name="Tomita M."/>
            <person name="Numata K."/>
            <person name="Arakawa K."/>
        </authorList>
    </citation>
    <scope>NUCLEOTIDE SEQUENCE [LARGE SCALE GENOMIC DNA]</scope>
</reference>
<name>A0A4C1VBW0_EUMVA</name>
<dbReference type="EMBL" id="BGZK01000314">
    <property type="protein sequence ID" value="GBP36113.1"/>
    <property type="molecule type" value="Genomic_DNA"/>
</dbReference>